<feature type="signal peptide" evidence="1">
    <location>
        <begin position="1"/>
        <end position="15"/>
    </location>
</feature>
<comment type="caution">
    <text evidence="2">The sequence shown here is derived from an EMBL/GenBank/DDBJ whole genome shotgun (WGS) entry which is preliminary data.</text>
</comment>
<dbReference type="Proteomes" id="UP001642260">
    <property type="component" value="Unassembled WGS sequence"/>
</dbReference>
<evidence type="ECO:0000313" key="3">
    <source>
        <dbReference type="Proteomes" id="UP001642260"/>
    </source>
</evidence>
<feature type="chain" id="PRO_5044805329" description="Secreted protein" evidence="1">
    <location>
        <begin position="16"/>
        <end position="70"/>
    </location>
</feature>
<gene>
    <name evidence="2" type="ORF">ERUC_LOCUS18028</name>
</gene>
<protein>
    <recommendedName>
        <fullName evidence="4">Secreted protein</fullName>
    </recommendedName>
</protein>
<reference evidence="2 3" key="1">
    <citation type="submission" date="2022-03" db="EMBL/GenBank/DDBJ databases">
        <authorList>
            <person name="Macdonald S."/>
            <person name="Ahmed S."/>
            <person name="Newling K."/>
        </authorList>
    </citation>
    <scope>NUCLEOTIDE SEQUENCE [LARGE SCALE GENOMIC DNA]</scope>
</reference>
<sequence>MQVLLLVACAMTVVAWLVTSHRVLNNVLEISMCIAFARCVRSSPMQASNPVHRVANSLNLPGLQLITKKL</sequence>
<keyword evidence="3" id="KW-1185">Reference proteome</keyword>
<name>A0ABC8K835_ERUVS</name>
<accession>A0ABC8K835</accession>
<dbReference type="EMBL" id="CAKOAT010166822">
    <property type="protein sequence ID" value="CAH8350550.1"/>
    <property type="molecule type" value="Genomic_DNA"/>
</dbReference>
<keyword evidence="1" id="KW-0732">Signal</keyword>
<evidence type="ECO:0000313" key="2">
    <source>
        <dbReference type="EMBL" id="CAH8350550.1"/>
    </source>
</evidence>
<evidence type="ECO:0008006" key="4">
    <source>
        <dbReference type="Google" id="ProtNLM"/>
    </source>
</evidence>
<dbReference type="AlphaFoldDB" id="A0ABC8K835"/>
<evidence type="ECO:0000256" key="1">
    <source>
        <dbReference type="SAM" id="SignalP"/>
    </source>
</evidence>
<organism evidence="2 3">
    <name type="scientific">Eruca vesicaria subsp. sativa</name>
    <name type="common">Garden rocket</name>
    <name type="synonym">Eruca sativa</name>
    <dbReference type="NCBI Taxonomy" id="29727"/>
    <lineage>
        <taxon>Eukaryota</taxon>
        <taxon>Viridiplantae</taxon>
        <taxon>Streptophyta</taxon>
        <taxon>Embryophyta</taxon>
        <taxon>Tracheophyta</taxon>
        <taxon>Spermatophyta</taxon>
        <taxon>Magnoliopsida</taxon>
        <taxon>eudicotyledons</taxon>
        <taxon>Gunneridae</taxon>
        <taxon>Pentapetalae</taxon>
        <taxon>rosids</taxon>
        <taxon>malvids</taxon>
        <taxon>Brassicales</taxon>
        <taxon>Brassicaceae</taxon>
        <taxon>Brassiceae</taxon>
        <taxon>Eruca</taxon>
    </lineage>
</organism>
<proteinExistence type="predicted"/>